<proteinExistence type="inferred from homology"/>
<dbReference type="InterPro" id="IPR012132">
    <property type="entry name" value="GMC_OxRdtase"/>
</dbReference>
<dbReference type="Proteomes" id="UP001295740">
    <property type="component" value="Unassembled WGS sequence"/>
</dbReference>
<accession>A0AAI8YK79</accession>
<name>A0AAI8YK79_9PEZI</name>
<gene>
    <name evidence="4" type="ORF">KHLLAP_LOCUS8389</name>
</gene>
<sequence length="621" mass="65521">MAAETSAFDVVIVGGGTAGLVVASRLSEDPSLQVLVLEAGLDLPQMPEQLMQAVLTPPAYSQLYKTPVDWNHSTVAQAEKANLGGREMSFPQGKMLGGSSGMNGLNFTASAKTVVDGWAELGNPGWEWPAFSQSLAKTYTVAKAPSLVTKPSDNQGPVQVAFADDYMGSWPKVWADTIESFGFPGTQDTLTAQAAGGLMIPDTVDPALGIRSFAANAYLTPDVRGRANLTLRTGVEVKKVILKKPEGGQPGGAAVATGVEITDPTTGATTTVIAHREVIVAAGAFGSPKLLELSGIGDARRLGVDNVVVDAPGVGENLQNHPLVTLSFEVTNTAPPTKDAFLRAALRQDGEVLGGPMKEYMEHRTGPFASSGVTSAAQLPLPGLDTPEGRQELERLFRTTTGPSPGGAFGVAHERFVRTILSSRSEASGYYIFGPAYAAFNPDGTNALPPMDGSEDSYITVVLMLAHPLSRGSVHLVGAAAEQTLAIDPGYFSHPLDLEVMARHLQFIEQGLAVAEPLAKWLKPNGKRTVGVPEAGAFKDIEVAKKYLRDKAVAAQHVTGSCSMLPREMGGVVDPLLRVYGTRNLRVCDASVIPLMPRANPQATVYGMAEHASKIIKDSLF</sequence>
<dbReference type="PANTHER" id="PTHR11552:SF210">
    <property type="entry name" value="GLUCOSE-METHANOL-CHOLINE OXIDOREDUCTASE N-TERMINAL DOMAIN-CONTAINING PROTEIN-RELATED"/>
    <property type="match status" value="1"/>
</dbReference>
<dbReference type="SUPFAM" id="SSF54373">
    <property type="entry name" value="FAD-linked reductases, C-terminal domain"/>
    <property type="match status" value="1"/>
</dbReference>
<evidence type="ECO:0000256" key="2">
    <source>
        <dbReference type="PIRSR" id="PIRSR000137-2"/>
    </source>
</evidence>
<dbReference type="GO" id="GO:0050660">
    <property type="term" value="F:flavin adenine dinucleotide binding"/>
    <property type="evidence" value="ECO:0007669"/>
    <property type="project" value="InterPro"/>
</dbReference>
<evidence type="ECO:0000259" key="3">
    <source>
        <dbReference type="PROSITE" id="PS00624"/>
    </source>
</evidence>
<reference evidence="4" key="1">
    <citation type="submission" date="2023-10" db="EMBL/GenBank/DDBJ databases">
        <authorList>
            <person name="Hackl T."/>
        </authorList>
    </citation>
    <scope>NUCLEOTIDE SEQUENCE</scope>
</reference>
<dbReference type="Pfam" id="PF05199">
    <property type="entry name" value="GMC_oxred_C"/>
    <property type="match status" value="1"/>
</dbReference>
<comment type="caution">
    <text evidence="4">The sequence shown here is derived from an EMBL/GenBank/DDBJ whole genome shotgun (WGS) entry which is preliminary data.</text>
</comment>
<organism evidence="4 5">
    <name type="scientific">Anthostomella pinea</name>
    <dbReference type="NCBI Taxonomy" id="933095"/>
    <lineage>
        <taxon>Eukaryota</taxon>
        <taxon>Fungi</taxon>
        <taxon>Dikarya</taxon>
        <taxon>Ascomycota</taxon>
        <taxon>Pezizomycotina</taxon>
        <taxon>Sordariomycetes</taxon>
        <taxon>Xylariomycetidae</taxon>
        <taxon>Xylariales</taxon>
        <taxon>Xylariaceae</taxon>
        <taxon>Anthostomella</taxon>
    </lineage>
</organism>
<dbReference type="AlphaFoldDB" id="A0AAI8YK79"/>
<evidence type="ECO:0000313" key="4">
    <source>
        <dbReference type="EMBL" id="CAJ2507921.1"/>
    </source>
</evidence>
<dbReference type="Gene3D" id="3.30.560.10">
    <property type="entry name" value="Glucose Oxidase, domain 3"/>
    <property type="match status" value="1"/>
</dbReference>
<evidence type="ECO:0000313" key="5">
    <source>
        <dbReference type="Proteomes" id="UP001295740"/>
    </source>
</evidence>
<dbReference type="GO" id="GO:0016614">
    <property type="term" value="F:oxidoreductase activity, acting on CH-OH group of donors"/>
    <property type="evidence" value="ECO:0007669"/>
    <property type="project" value="InterPro"/>
</dbReference>
<evidence type="ECO:0000256" key="1">
    <source>
        <dbReference type="ARBA" id="ARBA00010790"/>
    </source>
</evidence>
<keyword evidence="2" id="KW-0285">Flavoprotein</keyword>
<keyword evidence="2" id="KW-0274">FAD</keyword>
<dbReference type="InterPro" id="IPR036188">
    <property type="entry name" value="FAD/NAD-bd_sf"/>
</dbReference>
<dbReference type="InterPro" id="IPR000172">
    <property type="entry name" value="GMC_OxRdtase_N"/>
</dbReference>
<dbReference type="Pfam" id="PF00732">
    <property type="entry name" value="GMC_oxred_N"/>
    <property type="match status" value="1"/>
</dbReference>
<dbReference type="EMBL" id="CAUWAG010000010">
    <property type="protein sequence ID" value="CAJ2507921.1"/>
    <property type="molecule type" value="Genomic_DNA"/>
</dbReference>
<protein>
    <submittedName>
        <fullName evidence="4">Uu.00g091070.m01.CDS01</fullName>
    </submittedName>
</protein>
<feature type="binding site" evidence="2">
    <location>
        <position position="237"/>
    </location>
    <ligand>
        <name>FAD</name>
        <dbReference type="ChEBI" id="CHEBI:57692"/>
    </ligand>
</feature>
<comment type="similarity">
    <text evidence="1">Belongs to the GMC oxidoreductase family.</text>
</comment>
<dbReference type="PANTHER" id="PTHR11552">
    <property type="entry name" value="GLUCOSE-METHANOL-CHOLINE GMC OXIDOREDUCTASE"/>
    <property type="match status" value="1"/>
</dbReference>
<dbReference type="InterPro" id="IPR007867">
    <property type="entry name" value="GMC_OxRtase_C"/>
</dbReference>
<dbReference type="SUPFAM" id="SSF51905">
    <property type="entry name" value="FAD/NAD(P)-binding domain"/>
    <property type="match status" value="1"/>
</dbReference>
<comment type="cofactor">
    <cofactor evidence="2">
        <name>FAD</name>
        <dbReference type="ChEBI" id="CHEBI:57692"/>
    </cofactor>
</comment>
<dbReference type="Gene3D" id="3.50.50.60">
    <property type="entry name" value="FAD/NAD(P)-binding domain"/>
    <property type="match status" value="1"/>
</dbReference>
<dbReference type="PROSITE" id="PS00624">
    <property type="entry name" value="GMC_OXRED_2"/>
    <property type="match status" value="1"/>
</dbReference>
<dbReference type="PIRSF" id="PIRSF000137">
    <property type="entry name" value="Alcohol_oxidase"/>
    <property type="match status" value="1"/>
</dbReference>
<feature type="domain" description="Glucose-methanol-choline oxidoreductase N-terminal" evidence="3">
    <location>
        <begin position="283"/>
        <end position="297"/>
    </location>
</feature>
<keyword evidence="5" id="KW-1185">Reference proteome</keyword>
<feature type="binding site" evidence="2">
    <location>
        <begin position="601"/>
        <end position="602"/>
    </location>
    <ligand>
        <name>FAD</name>
        <dbReference type="ChEBI" id="CHEBI:57692"/>
    </ligand>
</feature>